<dbReference type="InterPro" id="IPR051242">
    <property type="entry name" value="WD-EF-hand_domain"/>
</dbReference>
<evidence type="ECO:0000313" key="2">
    <source>
        <dbReference type="EMBL" id="VVC94950.1"/>
    </source>
</evidence>
<reference evidence="2 3" key="1">
    <citation type="submission" date="2017-07" db="EMBL/GenBank/DDBJ databases">
        <authorList>
            <person name="Talla V."/>
            <person name="Backstrom N."/>
        </authorList>
    </citation>
    <scope>NUCLEOTIDE SEQUENCE [LARGE SCALE GENOMIC DNA]</scope>
</reference>
<dbReference type="Proteomes" id="UP000324832">
    <property type="component" value="Unassembled WGS sequence"/>
</dbReference>
<keyword evidence="1" id="KW-0677">Repeat</keyword>
<gene>
    <name evidence="2" type="ORF">LSINAPIS_LOCUS6778</name>
</gene>
<keyword evidence="3" id="KW-1185">Reference proteome</keyword>
<dbReference type="PANTHER" id="PTHR44324:SF3">
    <property type="entry name" value="WD REPEAT-CONTAINING PROTEIN 49-LIKE"/>
    <property type="match status" value="1"/>
</dbReference>
<dbReference type="AlphaFoldDB" id="A0A5E4QCF7"/>
<protein>
    <submittedName>
        <fullName evidence="2">Uncharacterized protein</fullName>
    </submittedName>
</protein>
<dbReference type="InterPro" id="IPR015943">
    <property type="entry name" value="WD40/YVTN_repeat-like_dom_sf"/>
</dbReference>
<feature type="non-terminal residue" evidence="2">
    <location>
        <position position="246"/>
    </location>
</feature>
<dbReference type="InterPro" id="IPR036322">
    <property type="entry name" value="WD40_repeat_dom_sf"/>
</dbReference>
<evidence type="ECO:0000313" key="3">
    <source>
        <dbReference type="Proteomes" id="UP000324832"/>
    </source>
</evidence>
<dbReference type="PANTHER" id="PTHR44324">
    <property type="entry name" value="WD40 REPEAT DOMAIN 95"/>
    <property type="match status" value="1"/>
</dbReference>
<proteinExistence type="predicted"/>
<name>A0A5E4QCF7_9NEOP</name>
<accession>A0A5E4QCF7</accession>
<dbReference type="Gene3D" id="2.130.10.10">
    <property type="entry name" value="YVTN repeat-like/Quinoprotein amine dehydrogenase"/>
    <property type="match status" value="1"/>
</dbReference>
<organism evidence="2 3">
    <name type="scientific">Leptidea sinapis</name>
    <dbReference type="NCBI Taxonomy" id="189913"/>
    <lineage>
        <taxon>Eukaryota</taxon>
        <taxon>Metazoa</taxon>
        <taxon>Ecdysozoa</taxon>
        <taxon>Arthropoda</taxon>
        <taxon>Hexapoda</taxon>
        <taxon>Insecta</taxon>
        <taxon>Pterygota</taxon>
        <taxon>Neoptera</taxon>
        <taxon>Endopterygota</taxon>
        <taxon>Lepidoptera</taxon>
        <taxon>Glossata</taxon>
        <taxon>Ditrysia</taxon>
        <taxon>Papilionoidea</taxon>
        <taxon>Pieridae</taxon>
        <taxon>Dismorphiinae</taxon>
        <taxon>Leptidea</taxon>
    </lineage>
</organism>
<dbReference type="EMBL" id="FZQP02002170">
    <property type="protein sequence ID" value="VVC94950.1"/>
    <property type="molecule type" value="Genomic_DNA"/>
</dbReference>
<evidence type="ECO:0000256" key="1">
    <source>
        <dbReference type="ARBA" id="ARBA00022737"/>
    </source>
</evidence>
<dbReference type="SUPFAM" id="SSF50978">
    <property type="entry name" value="WD40 repeat-like"/>
    <property type="match status" value="1"/>
</dbReference>
<sequence length="246" mass="28047">MKSLRTNMFIKLSAKPKSETVSYQVDKKFFMKFRAFFMKVLHETSRSPSPTFSNSELNGKFKKKDVEELCEPLNHLKDRFLLISCYHSDFQDVCCICVSASERSITIYDASTLTHAPLYCVSSLPNIPTCLAYNAGGSPPVPGSQLVIGTERGDVSRLVFLQPRVSLLPHNSDSIHYYYWFELAQSPHTSYCSLHTWKRVHSRSVRRLAFTRNGEILLSCSHDGEVSLRMKYVTGMLPDYVICVPR</sequence>